<evidence type="ECO:0000313" key="2">
    <source>
        <dbReference type="EMBL" id="MFC4246573.1"/>
    </source>
</evidence>
<accession>A0ABD5NXZ2</accession>
<sequence length="207" mass="23068">MTGEQVYVAHAPGDLELVQDLFSTVKNFPFGVHIALEEADADRSRDLLKGRIDDSDLLVAVLTDDAADDQWVNQEIGYAVAKDVPVLPLYDHEQLRGGYVTAVDGIEIDRENLTATIFALLGRLRDELTPLGGLAVPNWFVRFPCTLSGCGHRVTLEIDDEQTKLWKRHKHGQRLETTCDVCGTTYYFDPATIGFVRREDGRAPPGR</sequence>
<dbReference type="Gene3D" id="3.40.50.10140">
    <property type="entry name" value="Toll/interleukin-1 receptor homology (TIR) domain"/>
    <property type="match status" value="1"/>
</dbReference>
<evidence type="ECO:0000259" key="1">
    <source>
        <dbReference type="Pfam" id="PF13676"/>
    </source>
</evidence>
<dbReference type="Pfam" id="PF13676">
    <property type="entry name" value="TIR_2"/>
    <property type="match status" value="1"/>
</dbReference>
<dbReference type="SUPFAM" id="SSF52200">
    <property type="entry name" value="Toll/Interleukin receptor TIR domain"/>
    <property type="match status" value="1"/>
</dbReference>
<evidence type="ECO:0000313" key="3">
    <source>
        <dbReference type="Proteomes" id="UP001595821"/>
    </source>
</evidence>
<dbReference type="GeneID" id="71854644"/>
<protein>
    <submittedName>
        <fullName evidence="2">TIR domain-containing protein</fullName>
    </submittedName>
</protein>
<gene>
    <name evidence="2" type="ORF">ACFOZ7_06130</name>
</gene>
<proteinExistence type="predicted"/>
<dbReference type="AlphaFoldDB" id="A0ABD5NXZ2"/>
<dbReference type="InterPro" id="IPR000157">
    <property type="entry name" value="TIR_dom"/>
</dbReference>
<reference evidence="2 3" key="1">
    <citation type="journal article" date="2014" name="Int. J. Syst. Evol. Microbiol.">
        <title>Complete genome sequence of Corynebacterium casei LMG S-19264T (=DSM 44701T), isolated from a smear-ripened cheese.</title>
        <authorList>
            <consortium name="US DOE Joint Genome Institute (JGI-PGF)"/>
            <person name="Walter F."/>
            <person name="Albersmeier A."/>
            <person name="Kalinowski J."/>
            <person name="Ruckert C."/>
        </authorList>
    </citation>
    <scope>NUCLEOTIDE SEQUENCE [LARGE SCALE GENOMIC DNA]</scope>
    <source>
        <strain evidence="2 3">IBRC-M 10912</strain>
    </source>
</reference>
<dbReference type="RefSeq" id="WP_246966741.1">
    <property type="nucleotide sequence ID" value="NZ_CP095397.1"/>
</dbReference>
<dbReference type="Proteomes" id="UP001595821">
    <property type="component" value="Unassembled WGS sequence"/>
</dbReference>
<comment type="caution">
    <text evidence="2">The sequence shown here is derived from an EMBL/GenBank/DDBJ whole genome shotgun (WGS) entry which is preliminary data.</text>
</comment>
<organism evidence="2 3">
    <name type="scientific">Natribaculum luteum</name>
    <dbReference type="NCBI Taxonomy" id="1586232"/>
    <lineage>
        <taxon>Archaea</taxon>
        <taxon>Methanobacteriati</taxon>
        <taxon>Methanobacteriota</taxon>
        <taxon>Stenosarchaea group</taxon>
        <taxon>Halobacteria</taxon>
        <taxon>Halobacteriales</taxon>
        <taxon>Natrialbaceae</taxon>
        <taxon>Natribaculum</taxon>
    </lineage>
</organism>
<dbReference type="InterPro" id="IPR035897">
    <property type="entry name" value="Toll_tir_struct_dom_sf"/>
</dbReference>
<feature type="domain" description="TIR" evidence="1">
    <location>
        <begin position="6"/>
        <end position="92"/>
    </location>
</feature>
<dbReference type="EMBL" id="JBHSDJ010000013">
    <property type="protein sequence ID" value="MFC4246573.1"/>
    <property type="molecule type" value="Genomic_DNA"/>
</dbReference>
<name>A0ABD5NXZ2_9EURY</name>